<protein>
    <submittedName>
        <fullName evidence="1">Uncharacterized protein</fullName>
    </submittedName>
</protein>
<proteinExistence type="predicted"/>
<evidence type="ECO:0000313" key="2">
    <source>
        <dbReference type="Proteomes" id="UP001225378"/>
    </source>
</evidence>
<dbReference type="KEGG" id="mech:Q9L42_020840"/>
<organism evidence="1 2">
    <name type="scientific">Methylomarinum roseum</name>
    <dbReference type="NCBI Taxonomy" id="3067653"/>
    <lineage>
        <taxon>Bacteria</taxon>
        <taxon>Pseudomonadati</taxon>
        <taxon>Pseudomonadota</taxon>
        <taxon>Gammaproteobacteria</taxon>
        <taxon>Methylococcales</taxon>
        <taxon>Methylococcaceae</taxon>
        <taxon>Methylomarinum</taxon>
    </lineage>
</organism>
<dbReference type="Proteomes" id="UP001225378">
    <property type="component" value="Plasmid unnamed2"/>
</dbReference>
<dbReference type="RefSeq" id="WP_349432828.1">
    <property type="nucleotide sequence ID" value="NZ_CP157744.1"/>
</dbReference>
<dbReference type="AlphaFoldDB" id="A0AAU7P0T2"/>
<name>A0AAU7P0T2_9GAMM</name>
<reference evidence="1 2" key="1">
    <citation type="journal article" date="2024" name="Microbiology">
        <title>Methylomarinum rosea sp. nov., a novel halophilic methanotrophic bacterium from the hypersaline Lake Elton.</title>
        <authorList>
            <person name="Suleimanov R.Z."/>
            <person name="Oshkin I.Y."/>
            <person name="Danilova O.V."/>
            <person name="Suzina N.E."/>
            <person name="Dedysh S.N."/>
        </authorList>
    </citation>
    <scope>NUCLEOTIDE SEQUENCE [LARGE SCALE GENOMIC DNA]</scope>
    <source>
        <strain evidence="1 2">Ch1-1</strain>
        <plasmid evidence="2">unnamed2</plasmid>
    </source>
</reference>
<sequence>MSSQNEQSQIKMFGETIESMLEAIPDFYKNKPEMLIMYAMSILSDAQELAVRDSHELARCCINKAKYFMSESMNLIQESELRRRPQSNDELHLGIADIVVTGESGANPASISSALLDDESDPSKMAGVNAIETMILGHYSAGVNVMNTQYLAGLKSVLERIDKQDPEESALDSPGL</sequence>
<accession>A0AAU7P0T2</accession>
<dbReference type="EMBL" id="CP157744">
    <property type="protein sequence ID" value="XBS22757.1"/>
    <property type="molecule type" value="Genomic_DNA"/>
</dbReference>
<gene>
    <name evidence="1" type="ORF">Q9L42_020840</name>
</gene>
<keyword evidence="1" id="KW-0614">Plasmid</keyword>
<keyword evidence="2" id="KW-1185">Reference proteome</keyword>
<geneLocation type="plasmid" evidence="1 2">
    <name>unnamed2</name>
</geneLocation>
<evidence type="ECO:0000313" key="1">
    <source>
        <dbReference type="EMBL" id="XBS22757.1"/>
    </source>
</evidence>